<feature type="region of interest" description="Disordered" evidence="2">
    <location>
        <begin position="167"/>
        <end position="225"/>
    </location>
</feature>
<dbReference type="SUPFAM" id="SSF160696">
    <property type="entry name" value="BTG domain-like"/>
    <property type="match status" value="1"/>
</dbReference>
<sequence length="270" mass="29338">MSSLASTVAHAVAFLTRPLLNAYSAPTTAKLQLVLEANLTALYSQTWDITNPRSGSSRRCLTLSPDCLPPRAVYAACIAAGVQWFDWVNLLGTRQFDLVVDPGLVAIRQSGRTISIWTEELPQKACHNTKTAAQLLIENDAASDDLIFSMIADEICAPTWMTPTIAEFPDKPRSQSRCSSRSSSSSSGFSFASSESTSVSSVSTQSRDDFGQPKQSRRERARQARVYIDTSKKEVTEYDGGRTSVLGGGVMLGAKKATPAPPTHGWRMRI</sequence>
<organism evidence="4 5">
    <name type="scientific">Mycena indigotica</name>
    <dbReference type="NCBI Taxonomy" id="2126181"/>
    <lineage>
        <taxon>Eukaryota</taxon>
        <taxon>Fungi</taxon>
        <taxon>Dikarya</taxon>
        <taxon>Basidiomycota</taxon>
        <taxon>Agaricomycotina</taxon>
        <taxon>Agaricomycetes</taxon>
        <taxon>Agaricomycetidae</taxon>
        <taxon>Agaricales</taxon>
        <taxon>Marasmiineae</taxon>
        <taxon>Mycenaceae</taxon>
        <taxon>Mycena</taxon>
    </lineage>
</organism>
<feature type="domain" description="Anti-proliferative protein" evidence="3">
    <location>
        <begin position="8"/>
        <end position="110"/>
    </location>
</feature>
<evidence type="ECO:0000313" key="5">
    <source>
        <dbReference type="Proteomes" id="UP000636479"/>
    </source>
</evidence>
<protein>
    <submittedName>
        <fullName evidence="4">Product biotin synthase</fullName>
    </submittedName>
</protein>
<dbReference type="PANTHER" id="PTHR22978">
    <property type="entry name" value="B-CELL TRANSLOCATION GENE"/>
    <property type="match status" value="1"/>
</dbReference>
<comment type="caution">
    <text evidence="4">The sequence shown here is derived from an EMBL/GenBank/DDBJ whole genome shotgun (WGS) entry which is preliminary data.</text>
</comment>
<dbReference type="Pfam" id="PF07742">
    <property type="entry name" value="BTG"/>
    <property type="match status" value="1"/>
</dbReference>
<dbReference type="AlphaFoldDB" id="A0A8H6W890"/>
<proteinExistence type="inferred from homology"/>
<name>A0A8H6W890_9AGAR</name>
<dbReference type="InterPro" id="IPR036054">
    <property type="entry name" value="BTG-like_sf"/>
</dbReference>
<gene>
    <name evidence="4" type="ORF">MIND_00456100</name>
</gene>
<dbReference type="Gene3D" id="3.90.640.90">
    <property type="entry name" value="Anti-proliferative protein, N-terminal domain"/>
    <property type="match status" value="1"/>
</dbReference>
<reference evidence="4" key="1">
    <citation type="submission" date="2020-05" db="EMBL/GenBank/DDBJ databases">
        <title>Mycena genomes resolve the evolution of fungal bioluminescence.</title>
        <authorList>
            <person name="Tsai I.J."/>
        </authorList>
    </citation>
    <scope>NUCLEOTIDE SEQUENCE</scope>
    <source>
        <strain evidence="4">171206Taipei</strain>
    </source>
</reference>
<dbReference type="OrthoDB" id="19928at2759"/>
<evidence type="ECO:0000256" key="2">
    <source>
        <dbReference type="SAM" id="MobiDB-lite"/>
    </source>
</evidence>
<dbReference type="InterPro" id="IPR033332">
    <property type="entry name" value="BTG"/>
</dbReference>
<dbReference type="GeneID" id="59343889"/>
<evidence type="ECO:0000256" key="1">
    <source>
        <dbReference type="ARBA" id="ARBA00007989"/>
    </source>
</evidence>
<feature type="compositionally biased region" description="Basic and acidic residues" evidence="2">
    <location>
        <begin position="206"/>
        <end position="222"/>
    </location>
</feature>
<dbReference type="RefSeq" id="XP_037221665.1">
    <property type="nucleotide sequence ID" value="XM_037361373.1"/>
</dbReference>
<dbReference type="Proteomes" id="UP000636479">
    <property type="component" value="Unassembled WGS sequence"/>
</dbReference>
<dbReference type="InterPro" id="IPR002087">
    <property type="entry name" value="Anti_prolifrtn"/>
</dbReference>
<feature type="compositionally biased region" description="Low complexity" evidence="2">
    <location>
        <begin position="175"/>
        <end position="205"/>
    </location>
</feature>
<evidence type="ECO:0000313" key="4">
    <source>
        <dbReference type="EMBL" id="KAF7306646.1"/>
    </source>
</evidence>
<dbReference type="PANTHER" id="PTHR22978:SF22">
    <property type="entry name" value="BTG FAMILY PROTEIN"/>
    <property type="match status" value="1"/>
</dbReference>
<dbReference type="GO" id="GO:0005737">
    <property type="term" value="C:cytoplasm"/>
    <property type="evidence" value="ECO:0007669"/>
    <property type="project" value="TreeGrafter"/>
</dbReference>
<evidence type="ECO:0000259" key="3">
    <source>
        <dbReference type="Pfam" id="PF07742"/>
    </source>
</evidence>
<keyword evidence="5" id="KW-1185">Reference proteome</keyword>
<comment type="similarity">
    <text evidence="1">Belongs to the BTG family.</text>
</comment>
<dbReference type="GO" id="GO:0005634">
    <property type="term" value="C:nucleus"/>
    <property type="evidence" value="ECO:0007669"/>
    <property type="project" value="TreeGrafter"/>
</dbReference>
<dbReference type="EMBL" id="JACAZF010000004">
    <property type="protein sequence ID" value="KAF7306646.1"/>
    <property type="molecule type" value="Genomic_DNA"/>
</dbReference>
<accession>A0A8H6W890</accession>